<keyword evidence="5" id="KW-0574">Periplasm</keyword>
<evidence type="ECO:0000256" key="6">
    <source>
        <dbReference type="SAM" id="SignalP"/>
    </source>
</evidence>
<evidence type="ECO:0000256" key="2">
    <source>
        <dbReference type="ARBA" id="ARBA00022723"/>
    </source>
</evidence>
<dbReference type="Pfam" id="PF04234">
    <property type="entry name" value="CopC"/>
    <property type="match status" value="1"/>
</dbReference>
<reference evidence="9" key="1">
    <citation type="submission" date="2016-03" db="EMBL/GenBank/DDBJ databases">
        <authorList>
            <person name="Heylen K."/>
            <person name="De Vos P."/>
            <person name="Vekeman B."/>
        </authorList>
    </citation>
    <scope>NUCLEOTIDE SEQUENCE [LARGE SCALE GENOMIC DNA]</scope>
    <source>
        <strain evidence="9">R-45383</strain>
    </source>
</reference>
<accession>A0A177N9Y3</accession>
<feature type="signal peptide" evidence="6">
    <location>
        <begin position="1"/>
        <end position="25"/>
    </location>
</feature>
<evidence type="ECO:0000256" key="5">
    <source>
        <dbReference type="RuleBase" id="RU369037"/>
    </source>
</evidence>
<dbReference type="AlphaFoldDB" id="A0A177N9Y3"/>
<dbReference type="Proteomes" id="UP000077628">
    <property type="component" value="Unassembled WGS sequence"/>
</dbReference>
<dbReference type="STRING" id="702114.A1355_12080"/>
<feature type="chain" id="PRO_5008068918" description="Copper resistance protein C" evidence="6">
    <location>
        <begin position="26"/>
        <end position="132"/>
    </location>
</feature>
<comment type="similarity">
    <text evidence="5">Belongs to the CopC family.</text>
</comment>
<protein>
    <recommendedName>
        <fullName evidence="5">Copper resistance protein C</fullName>
    </recommendedName>
</protein>
<dbReference type="EMBL" id="LUUK01000197">
    <property type="protein sequence ID" value="OAI14692.1"/>
    <property type="molecule type" value="Genomic_DNA"/>
</dbReference>
<evidence type="ECO:0000256" key="3">
    <source>
        <dbReference type="ARBA" id="ARBA00022729"/>
    </source>
</evidence>
<evidence type="ECO:0000313" key="9">
    <source>
        <dbReference type="Proteomes" id="UP000077628"/>
    </source>
</evidence>
<dbReference type="GO" id="GO:0042597">
    <property type="term" value="C:periplasmic space"/>
    <property type="evidence" value="ECO:0007669"/>
    <property type="project" value="UniProtKB-SubCell"/>
</dbReference>
<gene>
    <name evidence="8" type="ORF">A1355_12080</name>
</gene>
<proteinExistence type="inferred from homology"/>
<dbReference type="GO" id="GO:0005507">
    <property type="term" value="F:copper ion binding"/>
    <property type="evidence" value="ECO:0007669"/>
    <property type="project" value="UniProtKB-UniRule"/>
</dbReference>
<keyword evidence="4 5" id="KW-0186">Copper</keyword>
<dbReference type="PANTHER" id="PTHR34820">
    <property type="entry name" value="INNER MEMBRANE PROTEIN YEBZ"/>
    <property type="match status" value="1"/>
</dbReference>
<evidence type="ECO:0000313" key="8">
    <source>
        <dbReference type="EMBL" id="OAI14692.1"/>
    </source>
</evidence>
<keyword evidence="2 5" id="KW-0479">Metal-binding</keyword>
<dbReference type="InterPro" id="IPR014755">
    <property type="entry name" value="Cu-Rt/internalin_Ig-like"/>
</dbReference>
<evidence type="ECO:0000256" key="1">
    <source>
        <dbReference type="ARBA" id="ARBA00004196"/>
    </source>
</evidence>
<sequence>MRTKLMLRYTLAAILGLAINTASQAEGILLKSDPKNGAEIGEFDGTVKFWFSGNVGGRSPSVVVVDSNGQRVDNGDARLVLGERHRLTATTKPLPPGPYAMRYRVITEDGLIVSGVSKFVIAATPSAPEKHP</sequence>
<comment type="function">
    <text evidence="5">Involved in copper resistance.</text>
</comment>
<keyword evidence="9" id="KW-1185">Reference proteome</keyword>
<comment type="caution">
    <text evidence="8">The sequence shown here is derived from an EMBL/GenBank/DDBJ whole genome shotgun (WGS) entry which is preliminary data.</text>
</comment>
<feature type="domain" description="CopC" evidence="7">
    <location>
        <begin position="29"/>
        <end position="120"/>
    </location>
</feature>
<dbReference type="GO" id="GO:0005886">
    <property type="term" value="C:plasma membrane"/>
    <property type="evidence" value="ECO:0007669"/>
    <property type="project" value="TreeGrafter"/>
</dbReference>
<comment type="subcellular location">
    <subcellularLocation>
        <location evidence="1">Cell envelope</location>
    </subcellularLocation>
    <subcellularLocation>
        <location evidence="5">Periplasm</location>
    </subcellularLocation>
</comment>
<dbReference type="SUPFAM" id="SSF81296">
    <property type="entry name" value="E set domains"/>
    <property type="match status" value="1"/>
</dbReference>
<dbReference type="InterPro" id="IPR032694">
    <property type="entry name" value="CopC/D"/>
</dbReference>
<organism evidence="8 9">
    <name type="scientific">Methylomonas koyamae</name>
    <dbReference type="NCBI Taxonomy" id="702114"/>
    <lineage>
        <taxon>Bacteria</taxon>
        <taxon>Pseudomonadati</taxon>
        <taxon>Pseudomonadota</taxon>
        <taxon>Gammaproteobacteria</taxon>
        <taxon>Methylococcales</taxon>
        <taxon>Methylococcaceae</taxon>
        <taxon>Methylomonas</taxon>
    </lineage>
</organism>
<evidence type="ECO:0000256" key="4">
    <source>
        <dbReference type="ARBA" id="ARBA00023008"/>
    </source>
</evidence>
<name>A0A177N9Y3_9GAMM</name>
<keyword evidence="3 5" id="KW-0732">Signal</keyword>
<dbReference type="GO" id="GO:0006825">
    <property type="term" value="P:copper ion transport"/>
    <property type="evidence" value="ECO:0007669"/>
    <property type="project" value="InterPro"/>
</dbReference>
<dbReference type="InterPro" id="IPR007348">
    <property type="entry name" value="CopC_dom"/>
</dbReference>
<dbReference type="GO" id="GO:0030313">
    <property type="term" value="C:cell envelope"/>
    <property type="evidence" value="ECO:0007669"/>
    <property type="project" value="UniProtKB-SubCell"/>
</dbReference>
<dbReference type="InterPro" id="IPR014756">
    <property type="entry name" value="Ig_E-set"/>
</dbReference>
<dbReference type="PANTHER" id="PTHR34820:SF4">
    <property type="entry name" value="INNER MEMBRANE PROTEIN YEBZ"/>
    <property type="match status" value="1"/>
</dbReference>
<dbReference type="Gene3D" id="2.60.40.1220">
    <property type="match status" value="1"/>
</dbReference>
<dbReference type="OrthoDB" id="5571068at2"/>
<dbReference type="GO" id="GO:0046688">
    <property type="term" value="P:response to copper ion"/>
    <property type="evidence" value="ECO:0007669"/>
    <property type="project" value="UniProtKB-UniRule"/>
</dbReference>
<evidence type="ECO:0000259" key="7">
    <source>
        <dbReference type="Pfam" id="PF04234"/>
    </source>
</evidence>